<dbReference type="EMBL" id="CADIKM010000095">
    <property type="protein sequence ID" value="CAB3807141.1"/>
    <property type="molecule type" value="Genomic_DNA"/>
</dbReference>
<proteinExistence type="predicted"/>
<dbReference type="RefSeq" id="WP_175108378.1">
    <property type="nucleotide sequence ID" value="NZ_CADIKM010000095.1"/>
</dbReference>
<evidence type="ECO:0000313" key="2">
    <source>
        <dbReference type="Proteomes" id="UP000494115"/>
    </source>
</evidence>
<gene>
    <name evidence="1" type="ORF">LMG28138_05888</name>
</gene>
<protein>
    <submittedName>
        <fullName evidence="1">Uncharacterized protein</fullName>
    </submittedName>
</protein>
<dbReference type="Proteomes" id="UP000494115">
    <property type="component" value="Unassembled WGS sequence"/>
</dbReference>
<evidence type="ECO:0000313" key="1">
    <source>
        <dbReference type="EMBL" id="CAB3807141.1"/>
    </source>
</evidence>
<name>A0A6S7BNN2_9BURK</name>
<accession>A0A6S7BNN2</accession>
<sequence>MQLAPSCASCPEIVLTDEERDELTTLLRSKLTSVRLAQRERIVLVTADGKQNKHITGQLRVVSEHS</sequence>
<dbReference type="AlphaFoldDB" id="A0A6S7BNN2"/>
<reference evidence="1 2" key="1">
    <citation type="submission" date="2020-04" db="EMBL/GenBank/DDBJ databases">
        <authorList>
            <person name="De Canck E."/>
        </authorList>
    </citation>
    <scope>NUCLEOTIDE SEQUENCE [LARGE SCALE GENOMIC DNA]</scope>
    <source>
        <strain evidence="1 2">LMG 28138</strain>
    </source>
</reference>
<organism evidence="1 2">
    <name type="scientific">Pararobbsia alpina</name>
    <dbReference type="NCBI Taxonomy" id="621374"/>
    <lineage>
        <taxon>Bacteria</taxon>
        <taxon>Pseudomonadati</taxon>
        <taxon>Pseudomonadota</taxon>
        <taxon>Betaproteobacteria</taxon>
        <taxon>Burkholderiales</taxon>
        <taxon>Burkholderiaceae</taxon>
        <taxon>Pararobbsia</taxon>
    </lineage>
</organism>
<keyword evidence="2" id="KW-1185">Reference proteome</keyword>